<dbReference type="PANTHER" id="PTHR40465">
    <property type="entry name" value="CHROMOSOME 1, WHOLE GENOME SHOTGUN SEQUENCE"/>
    <property type="match status" value="1"/>
</dbReference>
<keyword evidence="1" id="KW-0812">Transmembrane</keyword>
<feature type="transmembrane region" description="Helical" evidence="1">
    <location>
        <begin position="203"/>
        <end position="222"/>
    </location>
</feature>
<evidence type="ECO:0000259" key="2">
    <source>
        <dbReference type="Pfam" id="PF20152"/>
    </source>
</evidence>
<evidence type="ECO:0000313" key="3">
    <source>
        <dbReference type="EMBL" id="KAF9456279.1"/>
    </source>
</evidence>
<keyword evidence="1" id="KW-1133">Transmembrane helix</keyword>
<evidence type="ECO:0000256" key="1">
    <source>
        <dbReference type="SAM" id="Phobius"/>
    </source>
</evidence>
<gene>
    <name evidence="3" type="ORF">BDZ94DRAFT_418583</name>
</gene>
<protein>
    <recommendedName>
        <fullName evidence="2">DUF6534 domain-containing protein</fullName>
    </recommendedName>
</protein>
<keyword evidence="1" id="KW-0472">Membrane</keyword>
<dbReference type="Pfam" id="PF20152">
    <property type="entry name" value="DUF6534"/>
    <property type="match status" value="1"/>
</dbReference>
<feature type="domain" description="DUF6534" evidence="2">
    <location>
        <begin position="146"/>
        <end position="230"/>
    </location>
</feature>
<feature type="transmembrane region" description="Helical" evidence="1">
    <location>
        <begin position="94"/>
        <end position="116"/>
    </location>
</feature>
<dbReference type="InterPro" id="IPR045339">
    <property type="entry name" value="DUF6534"/>
</dbReference>
<dbReference type="Proteomes" id="UP000807353">
    <property type="component" value="Unassembled WGS sequence"/>
</dbReference>
<dbReference type="PANTHER" id="PTHR40465:SF1">
    <property type="entry name" value="DUF6534 DOMAIN-CONTAINING PROTEIN"/>
    <property type="match status" value="1"/>
</dbReference>
<proteinExistence type="predicted"/>
<feature type="transmembrane region" description="Helical" evidence="1">
    <location>
        <begin position="136"/>
        <end position="159"/>
    </location>
</feature>
<dbReference type="AlphaFoldDB" id="A0A9P6CCP4"/>
<dbReference type="EMBL" id="MU150440">
    <property type="protein sequence ID" value="KAF9456279.1"/>
    <property type="molecule type" value="Genomic_DNA"/>
</dbReference>
<keyword evidence="4" id="KW-1185">Reference proteome</keyword>
<sequence>MLGGVAIVQVITFTRKSKNDPLGQKLAVWFLWSLDMLHLCFMVHMVYHYLVSNQKDPAQVWSFPAHILMQVILLPVAQWLYVVRIWKITTRNRAYVPAILGILVLFNLVAGIFSTVTLFNTSAVHIKNFIPARTAVIFFLAATGFLDSLIAASLCYSLYKAGTNLRWTDSSFIMLLAYFVNTGAIVSVFSISVLITFLMAENYSYFLVLMAIGTKFYVNSFLGMMNARHYFQPAKPQIQTTLVLHSETSSRCESINNHTQGTSKTINEVGLPLFQYSTTSRSEDIKMVEVMVKKEAHSSKI</sequence>
<comment type="caution">
    <text evidence="3">The sequence shown here is derived from an EMBL/GenBank/DDBJ whole genome shotgun (WGS) entry which is preliminary data.</text>
</comment>
<accession>A0A9P6CCP4</accession>
<feature type="transmembrane region" description="Helical" evidence="1">
    <location>
        <begin position="63"/>
        <end position="82"/>
    </location>
</feature>
<feature type="transmembrane region" description="Helical" evidence="1">
    <location>
        <begin position="26"/>
        <end position="51"/>
    </location>
</feature>
<dbReference type="OrthoDB" id="3270417at2759"/>
<name>A0A9P6CCP4_9AGAR</name>
<feature type="transmembrane region" description="Helical" evidence="1">
    <location>
        <begin position="171"/>
        <end position="197"/>
    </location>
</feature>
<evidence type="ECO:0000313" key="4">
    <source>
        <dbReference type="Proteomes" id="UP000807353"/>
    </source>
</evidence>
<organism evidence="3 4">
    <name type="scientific">Collybia nuda</name>
    <dbReference type="NCBI Taxonomy" id="64659"/>
    <lineage>
        <taxon>Eukaryota</taxon>
        <taxon>Fungi</taxon>
        <taxon>Dikarya</taxon>
        <taxon>Basidiomycota</taxon>
        <taxon>Agaricomycotina</taxon>
        <taxon>Agaricomycetes</taxon>
        <taxon>Agaricomycetidae</taxon>
        <taxon>Agaricales</taxon>
        <taxon>Tricholomatineae</taxon>
        <taxon>Clitocybaceae</taxon>
        <taxon>Collybia</taxon>
    </lineage>
</organism>
<reference evidence="3" key="1">
    <citation type="submission" date="2020-11" db="EMBL/GenBank/DDBJ databases">
        <authorList>
            <consortium name="DOE Joint Genome Institute"/>
            <person name="Ahrendt S."/>
            <person name="Riley R."/>
            <person name="Andreopoulos W."/>
            <person name="Labutti K."/>
            <person name="Pangilinan J."/>
            <person name="Ruiz-Duenas F.J."/>
            <person name="Barrasa J.M."/>
            <person name="Sanchez-Garcia M."/>
            <person name="Camarero S."/>
            <person name="Miyauchi S."/>
            <person name="Serrano A."/>
            <person name="Linde D."/>
            <person name="Babiker R."/>
            <person name="Drula E."/>
            <person name="Ayuso-Fernandez I."/>
            <person name="Pacheco R."/>
            <person name="Padilla G."/>
            <person name="Ferreira P."/>
            <person name="Barriuso J."/>
            <person name="Kellner H."/>
            <person name="Castanera R."/>
            <person name="Alfaro M."/>
            <person name="Ramirez L."/>
            <person name="Pisabarro A.G."/>
            <person name="Kuo A."/>
            <person name="Tritt A."/>
            <person name="Lipzen A."/>
            <person name="He G."/>
            <person name="Yan M."/>
            <person name="Ng V."/>
            <person name="Cullen D."/>
            <person name="Martin F."/>
            <person name="Rosso M.-N."/>
            <person name="Henrissat B."/>
            <person name="Hibbett D."/>
            <person name="Martinez A.T."/>
            <person name="Grigoriev I.V."/>
        </authorList>
    </citation>
    <scope>NUCLEOTIDE SEQUENCE</scope>
    <source>
        <strain evidence="3">CBS 247.69</strain>
    </source>
</reference>